<name>A0AAD4RZN9_9MAGN</name>
<evidence type="ECO:0000313" key="3">
    <source>
        <dbReference type="Proteomes" id="UP001202328"/>
    </source>
</evidence>
<feature type="compositionally biased region" description="Polar residues" evidence="1">
    <location>
        <begin position="1"/>
        <end position="13"/>
    </location>
</feature>
<dbReference type="Proteomes" id="UP001202328">
    <property type="component" value="Unassembled WGS sequence"/>
</dbReference>
<keyword evidence="3" id="KW-1185">Reference proteome</keyword>
<evidence type="ECO:0000313" key="2">
    <source>
        <dbReference type="EMBL" id="KAI3849705.1"/>
    </source>
</evidence>
<feature type="region of interest" description="Disordered" evidence="1">
    <location>
        <begin position="1"/>
        <end position="24"/>
    </location>
</feature>
<accession>A0AAD4RZN9</accession>
<reference evidence="2" key="1">
    <citation type="submission" date="2022-04" db="EMBL/GenBank/DDBJ databases">
        <title>A functionally conserved STORR gene fusion in Papaver species that diverged 16.8 million years ago.</title>
        <authorList>
            <person name="Catania T."/>
        </authorList>
    </citation>
    <scope>NUCLEOTIDE SEQUENCE</scope>
    <source>
        <strain evidence="2">S-188037</strain>
    </source>
</reference>
<dbReference type="AlphaFoldDB" id="A0AAD4RZN9"/>
<dbReference type="EMBL" id="JAJJMB010016078">
    <property type="protein sequence ID" value="KAI3849705.1"/>
    <property type="molecule type" value="Genomic_DNA"/>
</dbReference>
<comment type="caution">
    <text evidence="2">The sequence shown here is derived from an EMBL/GenBank/DDBJ whole genome shotgun (WGS) entry which is preliminary data.</text>
</comment>
<organism evidence="2 3">
    <name type="scientific">Papaver atlanticum</name>
    <dbReference type="NCBI Taxonomy" id="357466"/>
    <lineage>
        <taxon>Eukaryota</taxon>
        <taxon>Viridiplantae</taxon>
        <taxon>Streptophyta</taxon>
        <taxon>Embryophyta</taxon>
        <taxon>Tracheophyta</taxon>
        <taxon>Spermatophyta</taxon>
        <taxon>Magnoliopsida</taxon>
        <taxon>Ranunculales</taxon>
        <taxon>Papaveraceae</taxon>
        <taxon>Papaveroideae</taxon>
        <taxon>Papaver</taxon>
    </lineage>
</organism>
<sequence>MITIIITPSNTQVKQRKEKSKEGELDPQCGWSLVWFFLTIYILKNSRDYHISRHILRAKIVSNTILGFPLFRIPSISRIHCSAFSVQLPQF</sequence>
<evidence type="ECO:0000256" key="1">
    <source>
        <dbReference type="SAM" id="MobiDB-lite"/>
    </source>
</evidence>
<proteinExistence type="predicted"/>
<gene>
    <name evidence="2" type="ORF">MKW98_026619</name>
</gene>
<protein>
    <submittedName>
        <fullName evidence="2">Uncharacterized protein</fullName>
    </submittedName>
</protein>